<dbReference type="EMBL" id="CP021983">
    <property type="protein sequence ID" value="ASC69718.1"/>
    <property type="molecule type" value="Genomic_DNA"/>
</dbReference>
<dbReference type="Pfam" id="PF13641">
    <property type="entry name" value="Glyco_tranf_2_3"/>
    <property type="match status" value="1"/>
</dbReference>
<keyword evidence="11" id="KW-0443">Lipid metabolism</keyword>
<dbReference type="AlphaFoldDB" id="A0A1Z3HHH6"/>
<keyword evidence="7 18" id="KW-0812">Transmembrane</keyword>
<dbReference type="STRING" id="1641165.XM38_11345"/>
<dbReference type="KEGG" id="hhg:XM38_006470"/>
<dbReference type="Gene3D" id="3.90.550.10">
    <property type="entry name" value="Spore Coat Polysaccharide Biosynthesis Protein SpsA, Chain A"/>
    <property type="match status" value="1"/>
</dbReference>
<evidence type="ECO:0000256" key="3">
    <source>
        <dbReference type="ARBA" id="ARBA00006739"/>
    </source>
</evidence>
<keyword evidence="13" id="KW-0119">Carbohydrate metabolism</keyword>
<dbReference type="SUPFAM" id="SSF53448">
    <property type="entry name" value="Nucleotide-diphospho-sugar transferases"/>
    <property type="match status" value="1"/>
</dbReference>
<keyword evidence="10 18" id="KW-1133">Transmembrane helix</keyword>
<evidence type="ECO:0000256" key="11">
    <source>
        <dbReference type="ARBA" id="ARBA00023098"/>
    </source>
</evidence>
<dbReference type="PANTHER" id="PTHR43867:SF2">
    <property type="entry name" value="CELLULOSE SYNTHASE CATALYTIC SUBUNIT A [UDP-FORMING]"/>
    <property type="match status" value="1"/>
</dbReference>
<dbReference type="FunFam" id="3.90.550.10:FF:000164">
    <property type="entry name" value="Beta-(1-3)-glucosyl transferase"/>
    <property type="match status" value="1"/>
</dbReference>
<keyword evidence="12 18" id="KW-0472">Membrane</keyword>
<gene>
    <name evidence="19" type="ORF">XM38_006470</name>
</gene>
<protein>
    <recommendedName>
        <fullName evidence="16">Beta-monoglucosyldiacylglycerol synthase</fullName>
        <ecNumber evidence="15">2.4.1.336</ecNumber>
    </recommendedName>
    <alternativeName>
        <fullName evidence="17">UDP-glucose:1,2-diacylglycerol 3-beta-D-glucosyltransferase</fullName>
    </alternativeName>
</protein>
<evidence type="ECO:0000256" key="7">
    <source>
        <dbReference type="ARBA" id="ARBA00022692"/>
    </source>
</evidence>
<evidence type="ECO:0000256" key="1">
    <source>
        <dbReference type="ARBA" id="ARBA00001946"/>
    </source>
</evidence>
<evidence type="ECO:0000256" key="4">
    <source>
        <dbReference type="ARBA" id="ARBA00022516"/>
    </source>
</evidence>
<dbReference type="PANTHER" id="PTHR43867">
    <property type="entry name" value="CELLULOSE SYNTHASE CATALYTIC SUBUNIT A [UDP-FORMING]"/>
    <property type="match status" value="1"/>
</dbReference>
<dbReference type="GO" id="GO:0006071">
    <property type="term" value="P:glycerol metabolic process"/>
    <property type="evidence" value="ECO:0007669"/>
    <property type="project" value="UniProtKB-KW"/>
</dbReference>
<keyword evidence="6" id="KW-0808">Transferase</keyword>
<evidence type="ECO:0000256" key="15">
    <source>
        <dbReference type="ARBA" id="ARBA00066964"/>
    </source>
</evidence>
<evidence type="ECO:0000256" key="10">
    <source>
        <dbReference type="ARBA" id="ARBA00022989"/>
    </source>
</evidence>
<comment type="cofactor">
    <cofactor evidence="1">
        <name>Mg(2+)</name>
        <dbReference type="ChEBI" id="CHEBI:18420"/>
    </cofactor>
</comment>
<comment type="catalytic activity">
    <reaction evidence="14">
        <text>a 1,2-diacyl-sn-glycerol + UDP-alpha-D-glucose = a 1,2-diacyl-3-O-(beta-D-glucopyranosyl)-sn-glycerol + UDP + H(+)</text>
        <dbReference type="Rhea" id="RHEA:17285"/>
        <dbReference type="ChEBI" id="CHEBI:15378"/>
        <dbReference type="ChEBI" id="CHEBI:17815"/>
        <dbReference type="ChEBI" id="CHEBI:58223"/>
        <dbReference type="ChEBI" id="CHEBI:58885"/>
        <dbReference type="ChEBI" id="CHEBI:75799"/>
        <dbReference type="EC" id="2.4.1.336"/>
    </reaction>
</comment>
<evidence type="ECO:0000256" key="8">
    <source>
        <dbReference type="ARBA" id="ARBA00022798"/>
    </source>
</evidence>
<keyword evidence="20" id="KW-1185">Reference proteome</keyword>
<evidence type="ECO:0000256" key="14">
    <source>
        <dbReference type="ARBA" id="ARBA00053004"/>
    </source>
</evidence>
<comment type="similarity">
    <text evidence="3">Belongs to the glycosyltransferase 2 family.</text>
</comment>
<reference evidence="19 20" key="1">
    <citation type="journal article" date="2016" name="Biochim. Biophys. Acta">
        <title>Characterization of red-shifted phycobilisomes isolated from the chlorophyll f-containing cyanobacterium Halomicronema hongdechloris.</title>
        <authorList>
            <person name="Li Y."/>
            <person name="Lin Y."/>
            <person name="Garvey C.J."/>
            <person name="Birch D."/>
            <person name="Corkery R.W."/>
            <person name="Loughlin P.C."/>
            <person name="Scheer H."/>
            <person name="Willows R.D."/>
            <person name="Chen M."/>
        </authorList>
    </citation>
    <scope>NUCLEOTIDE SEQUENCE [LARGE SCALE GENOMIC DNA]</scope>
    <source>
        <strain evidence="19 20">C2206</strain>
    </source>
</reference>
<keyword evidence="4" id="KW-0444">Lipid biosynthesis</keyword>
<accession>A0A1Z3HHH6</accession>
<proteinExistence type="inferred from homology"/>
<evidence type="ECO:0000256" key="9">
    <source>
        <dbReference type="ARBA" id="ARBA00022842"/>
    </source>
</evidence>
<feature type="transmembrane region" description="Helical" evidence="18">
    <location>
        <begin position="378"/>
        <end position="398"/>
    </location>
</feature>
<dbReference type="EC" id="2.4.1.336" evidence="15"/>
<evidence type="ECO:0000256" key="12">
    <source>
        <dbReference type="ARBA" id="ARBA00023136"/>
    </source>
</evidence>
<dbReference type="GO" id="GO:0046467">
    <property type="term" value="P:membrane lipid biosynthetic process"/>
    <property type="evidence" value="ECO:0007669"/>
    <property type="project" value="UniProtKB-ARBA"/>
</dbReference>
<evidence type="ECO:0000313" key="19">
    <source>
        <dbReference type="EMBL" id="ASC69718.1"/>
    </source>
</evidence>
<dbReference type="InterPro" id="IPR050321">
    <property type="entry name" value="Glycosyltr_2/OpgH_subfam"/>
</dbReference>
<keyword evidence="9" id="KW-0460">Magnesium</keyword>
<evidence type="ECO:0000256" key="6">
    <source>
        <dbReference type="ARBA" id="ARBA00022679"/>
    </source>
</evidence>
<comment type="subcellular location">
    <subcellularLocation>
        <location evidence="2">Membrane</location>
        <topology evidence="2">Multi-pass membrane protein</topology>
    </subcellularLocation>
</comment>
<evidence type="ECO:0000256" key="2">
    <source>
        <dbReference type="ARBA" id="ARBA00004141"/>
    </source>
</evidence>
<dbReference type="InterPro" id="IPR029044">
    <property type="entry name" value="Nucleotide-diphossugar_trans"/>
</dbReference>
<dbReference type="Proteomes" id="UP000191901">
    <property type="component" value="Chromosome"/>
</dbReference>
<evidence type="ECO:0000313" key="20">
    <source>
        <dbReference type="Proteomes" id="UP000191901"/>
    </source>
</evidence>
<dbReference type="GO" id="GO:0016758">
    <property type="term" value="F:hexosyltransferase activity"/>
    <property type="evidence" value="ECO:0007669"/>
    <property type="project" value="TreeGrafter"/>
</dbReference>
<evidence type="ECO:0000256" key="13">
    <source>
        <dbReference type="ARBA" id="ARBA00023277"/>
    </source>
</evidence>
<name>A0A1Z3HHH6_9CYAN</name>
<feature type="transmembrane region" description="Helical" evidence="18">
    <location>
        <begin position="418"/>
        <end position="436"/>
    </location>
</feature>
<dbReference type="GO" id="GO:0005886">
    <property type="term" value="C:plasma membrane"/>
    <property type="evidence" value="ECO:0007669"/>
    <property type="project" value="TreeGrafter"/>
</dbReference>
<sequence>MLEQINPAAIDLDDLDLDEFPGYAGRRRKAAMTLTALWSGTTILHLMTWGHWIVVALTVLLSVHALRLLITSPLPGPQPLPSLADASDAFLDAQRWPYVSILVAAKNEEAVIQPLVQTLCALDYPQHRYDLWVVDDNSCDRTPILLDQLTRQYDQLHVIHRTSEATGGKSGALNQVLPHTQGDVVAVFDADAKVPMDLLRRVIPLFQRPQVGAVQVRKAVTNGTTNLWTQGQQAEMALDSYYQQQRIAVGGLGELRGNGQFVRRSALEHCGGWNEATITDDLDLTFRLHMNGWDIDFLLHPAVREEGVTRVLALWHQRNRWAEGGYQRYLDYWRLMSPTRLGLRKSLDLFAFWVIQYALPSVALPDLLLSISRHRLPIFMPVSSMVVFLSIAGMVFGLRRTQSAPYLPALFQAIRGTLYMIHWVLVVASTTVRLSVRPKRLKWIKTVHLGLEDDATLDVSSQNL</sequence>
<evidence type="ECO:0000256" key="18">
    <source>
        <dbReference type="SAM" id="Phobius"/>
    </source>
</evidence>
<evidence type="ECO:0000256" key="17">
    <source>
        <dbReference type="ARBA" id="ARBA00078564"/>
    </source>
</evidence>
<dbReference type="CDD" id="cd06423">
    <property type="entry name" value="CESA_like"/>
    <property type="match status" value="1"/>
</dbReference>
<keyword evidence="5" id="KW-0328">Glycosyltransferase</keyword>
<organism evidence="19 20">
    <name type="scientific">Halomicronema hongdechloris C2206</name>
    <dbReference type="NCBI Taxonomy" id="1641165"/>
    <lineage>
        <taxon>Bacteria</taxon>
        <taxon>Bacillati</taxon>
        <taxon>Cyanobacteriota</taxon>
        <taxon>Cyanophyceae</taxon>
        <taxon>Nodosilineales</taxon>
        <taxon>Nodosilineaceae</taxon>
        <taxon>Halomicronema</taxon>
    </lineage>
</organism>
<keyword evidence="8" id="KW-0319">Glycerol metabolism</keyword>
<dbReference type="RefSeq" id="WP_202978812.1">
    <property type="nucleotide sequence ID" value="NZ_CP021983.2"/>
</dbReference>
<evidence type="ECO:0000256" key="5">
    <source>
        <dbReference type="ARBA" id="ARBA00022676"/>
    </source>
</evidence>
<evidence type="ECO:0000256" key="16">
    <source>
        <dbReference type="ARBA" id="ARBA00068721"/>
    </source>
</evidence>